<feature type="signal peptide" evidence="2">
    <location>
        <begin position="1"/>
        <end position="23"/>
    </location>
</feature>
<dbReference type="PROSITE" id="PS51257">
    <property type="entry name" value="PROKAR_LIPOPROTEIN"/>
    <property type="match status" value="1"/>
</dbReference>
<evidence type="ECO:0000256" key="2">
    <source>
        <dbReference type="SAM" id="SignalP"/>
    </source>
</evidence>
<proteinExistence type="predicted"/>
<evidence type="ECO:0000259" key="3">
    <source>
        <dbReference type="Pfam" id="PF16729"/>
    </source>
</evidence>
<organism evidence="4 5">
    <name type="scientific">Sporobacter termitidis DSM 10068</name>
    <dbReference type="NCBI Taxonomy" id="1123282"/>
    <lineage>
        <taxon>Bacteria</taxon>
        <taxon>Bacillati</taxon>
        <taxon>Bacillota</taxon>
        <taxon>Clostridia</taxon>
        <taxon>Eubacteriales</taxon>
        <taxon>Oscillospiraceae</taxon>
        <taxon>Sporobacter</taxon>
    </lineage>
</organism>
<dbReference type="InterPro" id="IPR031989">
    <property type="entry name" value="DUF5067"/>
</dbReference>
<dbReference type="Pfam" id="PF16729">
    <property type="entry name" value="DUF5067"/>
    <property type="match status" value="1"/>
</dbReference>
<name>A0A1M5XXA9_9FIRM</name>
<evidence type="ECO:0000256" key="1">
    <source>
        <dbReference type="ARBA" id="ARBA00022729"/>
    </source>
</evidence>
<evidence type="ECO:0000313" key="5">
    <source>
        <dbReference type="Proteomes" id="UP000183995"/>
    </source>
</evidence>
<dbReference type="Gene3D" id="2.60.40.1240">
    <property type="match status" value="1"/>
</dbReference>
<dbReference type="InterPro" id="IPR029050">
    <property type="entry name" value="Immunoprotect_excell_Ig-like"/>
</dbReference>
<feature type="domain" description="DUF5067" evidence="3">
    <location>
        <begin position="31"/>
        <end position="132"/>
    </location>
</feature>
<feature type="chain" id="PRO_5012500133" description="DUF5067 domain-containing protein" evidence="2">
    <location>
        <begin position="24"/>
        <end position="151"/>
    </location>
</feature>
<protein>
    <recommendedName>
        <fullName evidence="3">DUF5067 domain-containing protein</fullName>
    </recommendedName>
</protein>
<sequence length="151" mass="16398">MKKVRYILIAVFTLALLASCSKTDSITGPGSGTVGNYIVKIDSYELTKDAYGKDAVIINYEWGNNGKKAGFFYVISAKVYQNGAECKSAIITDDTIYHGSDALKSIKRGEIQKVQLAYVLQDTKTPLDVEVTEAANTNADAPKVTQTFDIA</sequence>
<dbReference type="AlphaFoldDB" id="A0A1M5XXA9"/>
<dbReference type="Proteomes" id="UP000183995">
    <property type="component" value="Unassembled WGS sequence"/>
</dbReference>
<evidence type="ECO:0000313" key="4">
    <source>
        <dbReference type="EMBL" id="SHI04362.1"/>
    </source>
</evidence>
<keyword evidence="1 2" id="KW-0732">Signal</keyword>
<accession>A0A1M5XXA9</accession>
<dbReference type="OrthoDB" id="3240463at2"/>
<dbReference type="STRING" id="1123282.SAMN02745823_02112"/>
<dbReference type="RefSeq" id="WP_073078587.1">
    <property type="nucleotide sequence ID" value="NZ_FQXV01000006.1"/>
</dbReference>
<keyword evidence="5" id="KW-1185">Reference proteome</keyword>
<gene>
    <name evidence="4" type="ORF">SAMN02745823_02112</name>
</gene>
<reference evidence="4 5" key="1">
    <citation type="submission" date="2016-11" db="EMBL/GenBank/DDBJ databases">
        <authorList>
            <person name="Jaros S."/>
            <person name="Januszkiewicz K."/>
            <person name="Wedrychowicz H."/>
        </authorList>
    </citation>
    <scope>NUCLEOTIDE SEQUENCE [LARGE SCALE GENOMIC DNA]</scope>
    <source>
        <strain evidence="4 5">DSM 10068</strain>
    </source>
</reference>
<dbReference type="EMBL" id="FQXV01000006">
    <property type="protein sequence ID" value="SHI04362.1"/>
    <property type="molecule type" value="Genomic_DNA"/>
</dbReference>